<dbReference type="PANTHER" id="PTHR30304">
    <property type="entry name" value="D-TAGATOSE-1,6-BISPHOSPHATE ALDOLASE"/>
    <property type="match status" value="1"/>
</dbReference>
<dbReference type="Proteomes" id="UP000466864">
    <property type="component" value="Unassembled WGS sequence"/>
</dbReference>
<reference evidence="4 5" key="1">
    <citation type="submission" date="2019-08" db="EMBL/GenBank/DDBJ databases">
        <title>In-depth cultivation of the pig gut microbiome towards novel bacterial diversity and tailored functional studies.</title>
        <authorList>
            <person name="Wylensek D."/>
            <person name="Hitch T.C.A."/>
            <person name="Clavel T."/>
        </authorList>
    </citation>
    <scope>NUCLEOTIDE SEQUENCE [LARGE SCALE GENOMIC DNA]</scope>
    <source>
        <strain evidence="4 5">Oil+RF-744-WCA-WT-13</strain>
    </source>
</reference>
<evidence type="ECO:0000256" key="3">
    <source>
        <dbReference type="PIRSR" id="PIRSR001359-3"/>
    </source>
</evidence>
<keyword evidence="5" id="KW-1185">Reference proteome</keyword>
<feature type="binding site" evidence="3">
    <location>
        <position position="205"/>
    </location>
    <ligand>
        <name>Zn(2+)</name>
        <dbReference type="ChEBI" id="CHEBI:29105"/>
        <label>1</label>
        <note>catalytic</note>
    </ligand>
</feature>
<dbReference type="AlphaFoldDB" id="A0A7X2P8V7"/>
<keyword evidence="3" id="KW-0479">Metal-binding</keyword>
<feature type="active site" description="Proton donor" evidence="1">
    <location>
        <position position="82"/>
    </location>
</feature>
<evidence type="ECO:0000313" key="5">
    <source>
        <dbReference type="Proteomes" id="UP000466864"/>
    </source>
</evidence>
<keyword evidence="3" id="KW-0862">Zinc</keyword>
<feature type="binding site" evidence="3">
    <location>
        <position position="104"/>
    </location>
    <ligand>
        <name>Zn(2+)</name>
        <dbReference type="ChEBI" id="CHEBI:29105"/>
        <label>2</label>
    </ligand>
</feature>
<dbReference type="GO" id="GO:0005975">
    <property type="term" value="P:carbohydrate metabolic process"/>
    <property type="evidence" value="ECO:0007669"/>
    <property type="project" value="InterPro"/>
</dbReference>
<accession>A0A7X2P8V7</accession>
<proteinExistence type="predicted"/>
<dbReference type="InterPro" id="IPR050246">
    <property type="entry name" value="Class_II_FBP_aldolase"/>
</dbReference>
<evidence type="ECO:0000256" key="1">
    <source>
        <dbReference type="PIRSR" id="PIRSR001359-1"/>
    </source>
</evidence>
<feature type="binding site" evidence="3">
    <location>
        <position position="175"/>
    </location>
    <ligand>
        <name>Zn(2+)</name>
        <dbReference type="ChEBI" id="CHEBI:29105"/>
        <label>1</label>
        <note>catalytic</note>
    </ligand>
</feature>
<dbReference type="CDD" id="cd00947">
    <property type="entry name" value="TBP_aldolase_IIB"/>
    <property type="match status" value="1"/>
</dbReference>
<sequence>MSLTNMISIMDQCRKQGKGCGSFSTYSMEEVMGAILAAEETKTPVILQLAEARFVTAPLEYMGAMMLAAAKDAEVPIAVHLDHGKTLDSVEKSLKMGFTSVMIDGSAEPFDENVKLTNETIELAREYHADVEAELGVVGRSEDEYTVTYTRPEDAKAFIDATHVDALAVGIGNLHGNYPGGTPHLRLDILQKIHNVIPDQHLVLHGGSGISDADFQKCIRNGVTKININTAILNNMLKAAEEYLSDDEKNKIDFYGLNRVLVASACQTVKHHIEVFNMVPLHAED</sequence>
<evidence type="ECO:0000256" key="2">
    <source>
        <dbReference type="PIRSR" id="PIRSR001359-2"/>
    </source>
</evidence>
<gene>
    <name evidence="4" type="ORF">FYJ60_07815</name>
</gene>
<dbReference type="GO" id="GO:0016832">
    <property type="term" value="F:aldehyde-lyase activity"/>
    <property type="evidence" value="ECO:0007669"/>
    <property type="project" value="InterPro"/>
</dbReference>
<dbReference type="Gene3D" id="3.20.20.70">
    <property type="entry name" value="Aldolase class I"/>
    <property type="match status" value="1"/>
</dbReference>
<feature type="binding site" evidence="2">
    <location>
        <begin position="206"/>
        <end position="208"/>
    </location>
    <ligand>
        <name>dihydroxyacetone phosphate</name>
        <dbReference type="ChEBI" id="CHEBI:57642"/>
    </ligand>
</feature>
<dbReference type="PANTHER" id="PTHR30304:SF0">
    <property type="entry name" value="D-TAGATOSE-1,6-BISPHOSPHATE ALDOLASE SUBUNIT GATY-RELATED"/>
    <property type="match status" value="1"/>
</dbReference>
<feature type="binding site" evidence="3">
    <location>
        <position position="134"/>
    </location>
    <ligand>
        <name>Zn(2+)</name>
        <dbReference type="ChEBI" id="CHEBI:29105"/>
        <label>2</label>
    </ligand>
</feature>
<dbReference type="EMBL" id="VUMV01000005">
    <property type="protein sequence ID" value="MST82220.1"/>
    <property type="molecule type" value="Genomic_DNA"/>
</dbReference>
<name>A0A7X2P8V7_9FIRM</name>
<dbReference type="Pfam" id="PF01116">
    <property type="entry name" value="F_bP_aldolase"/>
    <property type="match status" value="1"/>
</dbReference>
<dbReference type="GO" id="GO:0008270">
    <property type="term" value="F:zinc ion binding"/>
    <property type="evidence" value="ECO:0007669"/>
    <property type="project" value="InterPro"/>
</dbReference>
<feature type="binding site" evidence="2">
    <location>
        <begin position="227"/>
        <end position="230"/>
    </location>
    <ligand>
        <name>dihydroxyacetone phosphate</name>
        <dbReference type="ChEBI" id="CHEBI:57642"/>
    </ligand>
</feature>
<feature type="binding site" evidence="3">
    <location>
        <position position="83"/>
    </location>
    <ligand>
        <name>Zn(2+)</name>
        <dbReference type="ChEBI" id="CHEBI:29105"/>
        <label>1</label>
        <note>catalytic</note>
    </ligand>
</feature>
<dbReference type="SUPFAM" id="SSF51569">
    <property type="entry name" value="Aldolase"/>
    <property type="match status" value="1"/>
</dbReference>
<feature type="binding site" evidence="2">
    <location>
        <position position="176"/>
    </location>
    <ligand>
        <name>dihydroxyacetone phosphate</name>
        <dbReference type="ChEBI" id="CHEBI:57642"/>
    </ligand>
</feature>
<comment type="cofactor">
    <cofactor evidence="3">
        <name>Zn(2+)</name>
        <dbReference type="ChEBI" id="CHEBI:29105"/>
    </cofactor>
    <text evidence="3">Binds 2 Zn(2+) ions per subunit. One is catalytic and the other provides a structural contribution.</text>
</comment>
<dbReference type="InterPro" id="IPR013785">
    <property type="entry name" value="Aldolase_TIM"/>
</dbReference>
<dbReference type="InterPro" id="IPR000771">
    <property type="entry name" value="FBA_II"/>
</dbReference>
<dbReference type="RefSeq" id="WP_154458135.1">
    <property type="nucleotide sequence ID" value="NZ_VUMV01000005.1"/>
</dbReference>
<comment type="caution">
    <text evidence="4">The sequence shown here is derived from an EMBL/GenBank/DDBJ whole genome shotgun (WGS) entry which is preliminary data.</text>
</comment>
<evidence type="ECO:0000313" key="4">
    <source>
        <dbReference type="EMBL" id="MST82220.1"/>
    </source>
</evidence>
<organism evidence="4 5">
    <name type="scientific">Bilifractor porci</name>
    <dbReference type="NCBI Taxonomy" id="2606636"/>
    <lineage>
        <taxon>Bacteria</taxon>
        <taxon>Bacillati</taxon>
        <taxon>Bacillota</taxon>
        <taxon>Clostridia</taxon>
        <taxon>Lachnospirales</taxon>
        <taxon>Lachnospiraceae</taxon>
        <taxon>Bilifractor</taxon>
    </lineage>
</organism>
<protein>
    <submittedName>
        <fullName evidence="4">Ketose-bisphosphate aldolase</fullName>
    </submittedName>
</protein>
<dbReference type="NCBIfam" id="TIGR00167">
    <property type="entry name" value="cbbA"/>
    <property type="match status" value="1"/>
</dbReference>
<dbReference type="PIRSF" id="PIRSF001359">
    <property type="entry name" value="F_bP_aldolase_II"/>
    <property type="match status" value="1"/>
</dbReference>